<evidence type="ECO:0000313" key="2">
    <source>
        <dbReference type="EMBL" id="KAF0905770.1"/>
    </source>
</evidence>
<organism evidence="2 3">
    <name type="scientific">Oryza meyeriana var. granulata</name>
    <dbReference type="NCBI Taxonomy" id="110450"/>
    <lineage>
        <taxon>Eukaryota</taxon>
        <taxon>Viridiplantae</taxon>
        <taxon>Streptophyta</taxon>
        <taxon>Embryophyta</taxon>
        <taxon>Tracheophyta</taxon>
        <taxon>Spermatophyta</taxon>
        <taxon>Magnoliopsida</taxon>
        <taxon>Liliopsida</taxon>
        <taxon>Poales</taxon>
        <taxon>Poaceae</taxon>
        <taxon>BOP clade</taxon>
        <taxon>Oryzoideae</taxon>
        <taxon>Oryzeae</taxon>
        <taxon>Oryzinae</taxon>
        <taxon>Oryza</taxon>
        <taxon>Oryza meyeriana</taxon>
    </lineage>
</organism>
<sequence>MSKPNFLEPIGEYNLCRFDSIVGKWSHEPLCLDQLRNPPDKHSVLHLTEKVITLQKDQVVAFVDLWRGIVSYDMLLGTNTASYMPLPLELINLDRTRGALIGRDIAVVKGRLTVVRLASCRDQCLTDAQVVYIMGKVDILDEKAKAVLLSVDMANRRLQEVSMYDTERIINNYGVSYTQSTIFLYFTNASGD</sequence>
<dbReference type="PANTHER" id="PTHR33074:SF68">
    <property type="entry name" value="OS09G0557100 PROTEIN"/>
    <property type="match status" value="1"/>
</dbReference>
<dbReference type="AlphaFoldDB" id="A0A6G1D075"/>
<evidence type="ECO:0000259" key="1">
    <source>
        <dbReference type="Pfam" id="PF07762"/>
    </source>
</evidence>
<evidence type="ECO:0000313" key="3">
    <source>
        <dbReference type="Proteomes" id="UP000479710"/>
    </source>
</evidence>
<dbReference type="OrthoDB" id="695602at2759"/>
<feature type="domain" description="DUF1618" evidence="1">
    <location>
        <begin position="63"/>
        <end position="124"/>
    </location>
</feature>
<dbReference type="Proteomes" id="UP000479710">
    <property type="component" value="Unassembled WGS sequence"/>
</dbReference>
<comment type="caution">
    <text evidence="2">The sequence shown here is derived from an EMBL/GenBank/DDBJ whole genome shotgun (WGS) entry which is preliminary data.</text>
</comment>
<keyword evidence="3" id="KW-1185">Reference proteome</keyword>
<name>A0A6G1D075_9ORYZ</name>
<dbReference type="Pfam" id="PF07762">
    <property type="entry name" value="DUF1618"/>
    <property type="match status" value="1"/>
</dbReference>
<dbReference type="InterPro" id="IPR011676">
    <property type="entry name" value="DUF1618"/>
</dbReference>
<dbReference type="EMBL" id="SPHZ02000007">
    <property type="protein sequence ID" value="KAF0905770.1"/>
    <property type="molecule type" value="Genomic_DNA"/>
</dbReference>
<gene>
    <name evidence="2" type="ORF">E2562_008824</name>
</gene>
<dbReference type="PANTHER" id="PTHR33074">
    <property type="entry name" value="EXPRESSED PROTEIN-RELATED"/>
    <property type="match status" value="1"/>
</dbReference>
<accession>A0A6G1D075</accession>
<proteinExistence type="predicted"/>
<reference evidence="2 3" key="1">
    <citation type="submission" date="2019-11" db="EMBL/GenBank/DDBJ databases">
        <title>Whole genome sequence of Oryza granulata.</title>
        <authorList>
            <person name="Li W."/>
        </authorList>
    </citation>
    <scope>NUCLEOTIDE SEQUENCE [LARGE SCALE GENOMIC DNA]</scope>
    <source>
        <strain evidence="3">cv. Menghai</strain>
        <tissue evidence="2">Leaf</tissue>
    </source>
</reference>
<protein>
    <recommendedName>
        <fullName evidence="1">DUF1618 domain-containing protein</fullName>
    </recommendedName>
</protein>